<proteinExistence type="predicted"/>
<reference evidence="1 2" key="1">
    <citation type="submission" date="2016-03" db="EMBL/GenBank/DDBJ databases">
        <title>Complete genome sequence of Shewanella psychrophila WP2, a deep sea bacterium isolated from west Pacific sediment.</title>
        <authorList>
            <person name="Xu G."/>
            <person name="Jian H."/>
        </authorList>
    </citation>
    <scope>NUCLEOTIDE SEQUENCE [LARGE SCALE GENOMIC DNA]</scope>
    <source>
        <strain evidence="1 2">WP2</strain>
    </source>
</reference>
<gene>
    <name evidence="1" type="ORF">Sps_04708</name>
</gene>
<sequence length="114" mass="13208">MKNIRISLMYRCGGNYKTCNDVVIKGSNLINEIKALIEQHNLDEWAIPELLGLPDCYSFNPLTGESFDNELDHPYVSIEVELTDKPETYALTQEAFMVRCQAHRHDTYLLPFQR</sequence>
<dbReference type="AlphaFoldDB" id="A0A1S6HWA8"/>
<organism evidence="1 2">
    <name type="scientific">Shewanella psychrophila</name>
    <dbReference type="NCBI Taxonomy" id="225848"/>
    <lineage>
        <taxon>Bacteria</taxon>
        <taxon>Pseudomonadati</taxon>
        <taxon>Pseudomonadota</taxon>
        <taxon>Gammaproteobacteria</taxon>
        <taxon>Alteromonadales</taxon>
        <taxon>Shewanellaceae</taxon>
        <taxon>Shewanella</taxon>
    </lineage>
</organism>
<evidence type="ECO:0000313" key="2">
    <source>
        <dbReference type="Proteomes" id="UP000189545"/>
    </source>
</evidence>
<dbReference type="KEGG" id="spsw:Sps_04708"/>
<accession>A0A1S6HWA8</accession>
<dbReference type="OrthoDB" id="799013at2"/>
<evidence type="ECO:0000313" key="1">
    <source>
        <dbReference type="EMBL" id="AQS39791.1"/>
    </source>
</evidence>
<dbReference type="RefSeq" id="WP_077754638.1">
    <property type="nucleotide sequence ID" value="NZ_CP014782.1"/>
</dbReference>
<keyword evidence="2" id="KW-1185">Reference proteome</keyword>
<name>A0A1S6HWA8_9GAMM</name>
<dbReference type="STRING" id="225848.Sps_04708"/>
<dbReference type="Proteomes" id="UP000189545">
    <property type="component" value="Chromosome"/>
</dbReference>
<protein>
    <submittedName>
        <fullName evidence="1">Uncharacterized protein</fullName>
    </submittedName>
</protein>
<dbReference type="EMBL" id="CP014782">
    <property type="protein sequence ID" value="AQS39791.1"/>
    <property type="molecule type" value="Genomic_DNA"/>
</dbReference>